<reference evidence="8" key="1">
    <citation type="submission" date="2023-03" db="EMBL/GenBank/DDBJ databases">
        <title>Andean soil-derived lignocellulolytic bacterial consortium as a source of novel taxa and putative plastic-active enzymes.</title>
        <authorList>
            <person name="Diaz-Garcia L."/>
            <person name="Chuvochina M."/>
            <person name="Feuerriegel G."/>
            <person name="Bunk B."/>
            <person name="Sproer C."/>
            <person name="Streit W.R."/>
            <person name="Rodriguez L.M."/>
            <person name="Overmann J."/>
            <person name="Jimenez D.J."/>
        </authorList>
    </citation>
    <scope>NUCLEOTIDE SEQUENCE</scope>
    <source>
        <strain evidence="8">MAG 833</strain>
    </source>
</reference>
<dbReference type="PROSITE" id="PS51085">
    <property type="entry name" value="2FE2S_FER_2"/>
    <property type="match status" value="1"/>
</dbReference>
<dbReference type="CDD" id="cd00207">
    <property type="entry name" value="fer2"/>
    <property type="match status" value="1"/>
</dbReference>
<protein>
    <submittedName>
        <fullName evidence="8">2Fe-2S iron-sulfur cluster-binding protein</fullName>
    </submittedName>
</protein>
<keyword evidence="2" id="KW-0001">2Fe-2S</keyword>
<evidence type="ECO:0000313" key="9">
    <source>
        <dbReference type="Proteomes" id="UP001213664"/>
    </source>
</evidence>
<dbReference type="InterPro" id="IPR012675">
    <property type="entry name" value="Beta-grasp_dom_sf"/>
</dbReference>
<dbReference type="InterPro" id="IPR001041">
    <property type="entry name" value="2Fe-2S_ferredoxin-type"/>
</dbReference>
<dbReference type="Pfam" id="PF00111">
    <property type="entry name" value="Fer2"/>
    <property type="match status" value="1"/>
</dbReference>
<sequence length="106" mass="11310">MNHVIVIGRNGEASRISAEPGLSLMEVIRDSGSDELLAICGGACACATCHVYVDERWYEAVGAPGEDEDELLEASDVRKTTSRLSCQIGFNPDLDGLQVEVAPEGE</sequence>
<dbReference type="PRINTS" id="PR00355">
    <property type="entry name" value="ADRENODOXIN"/>
</dbReference>
<dbReference type="PANTHER" id="PTHR23426:SF65">
    <property type="entry name" value="FERREDOXIN-2, MITOCHONDRIAL"/>
    <property type="match status" value="1"/>
</dbReference>
<dbReference type="EMBL" id="CP119326">
    <property type="protein sequence ID" value="WEK41477.1"/>
    <property type="molecule type" value="Genomic_DNA"/>
</dbReference>
<keyword evidence="5" id="KW-0411">Iron-sulfur</keyword>
<evidence type="ECO:0000256" key="1">
    <source>
        <dbReference type="ARBA" id="ARBA00010914"/>
    </source>
</evidence>
<evidence type="ECO:0000256" key="6">
    <source>
        <dbReference type="ARBA" id="ARBA00034078"/>
    </source>
</evidence>
<accession>A0AAJ5X5P6</accession>
<name>A0AAJ5X5P6_9CAUL</name>
<gene>
    <name evidence="8" type="ORF">P0Y50_07700</name>
</gene>
<evidence type="ECO:0000256" key="3">
    <source>
        <dbReference type="ARBA" id="ARBA00022723"/>
    </source>
</evidence>
<dbReference type="Proteomes" id="UP001213664">
    <property type="component" value="Chromosome"/>
</dbReference>
<dbReference type="PROSITE" id="PS00814">
    <property type="entry name" value="ADX"/>
    <property type="match status" value="1"/>
</dbReference>
<dbReference type="GO" id="GO:0140647">
    <property type="term" value="P:P450-containing electron transport chain"/>
    <property type="evidence" value="ECO:0007669"/>
    <property type="project" value="InterPro"/>
</dbReference>
<dbReference type="InterPro" id="IPR018298">
    <property type="entry name" value="Adrenodoxin_Fe-S_BS"/>
</dbReference>
<dbReference type="AlphaFoldDB" id="A0AAJ5X5P6"/>
<dbReference type="PANTHER" id="PTHR23426">
    <property type="entry name" value="FERREDOXIN/ADRENODOXIN"/>
    <property type="match status" value="1"/>
</dbReference>
<evidence type="ECO:0000256" key="2">
    <source>
        <dbReference type="ARBA" id="ARBA00022714"/>
    </source>
</evidence>
<dbReference type="InterPro" id="IPR036010">
    <property type="entry name" value="2Fe-2S_ferredoxin-like_sf"/>
</dbReference>
<dbReference type="GO" id="GO:0051537">
    <property type="term" value="F:2 iron, 2 sulfur cluster binding"/>
    <property type="evidence" value="ECO:0007669"/>
    <property type="project" value="UniProtKB-KW"/>
</dbReference>
<dbReference type="SUPFAM" id="SSF54292">
    <property type="entry name" value="2Fe-2S ferredoxin-like"/>
    <property type="match status" value="1"/>
</dbReference>
<keyword evidence="3" id="KW-0479">Metal-binding</keyword>
<dbReference type="GO" id="GO:0046872">
    <property type="term" value="F:metal ion binding"/>
    <property type="evidence" value="ECO:0007669"/>
    <property type="project" value="UniProtKB-KW"/>
</dbReference>
<dbReference type="InterPro" id="IPR001055">
    <property type="entry name" value="Adrenodoxin-like"/>
</dbReference>
<proteinExistence type="inferred from homology"/>
<dbReference type="GO" id="GO:0009055">
    <property type="term" value="F:electron transfer activity"/>
    <property type="evidence" value="ECO:0007669"/>
    <property type="project" value="TreeGrafter"/>
</dbReference>
<evidence type="ECO:0000313" key="8">
    <source>
        <dbReference type="EMBL" id="WEK41477.1"/>
    </source>
</evidence>
<evidence type="ECO:0000256" key="5">
    <source>
        <dbReference type="ARBA" id="ARBA00023014"/>
    </source>
</evidence>
<comment type="cofactor">
    <cofactor evidence="6">
        <name>[2Fe-2S] cluster</name>
        <dbReference type="ChEBI" id="CHEBI:190135"/>
    </cofactor>
</comment>
<feature type="domain" description="2Fe-2S ferredoxin-type" evidence="7">
    <location>
        <begin position="3"/>
        <end position="105"/>
    </location>
</feature>
<evidence type="ECO:0000256" key="4">
    <source>
        <dbReference type="ARBA" id="ARBA00023004"/>
    </source>
</evidence>
<comment type="similarity">
    <text evidence="1">Belongs to the adrenodoxin/putidaredoxin family.</text>
</comment>
<keyword evidence="4" id="KW-0408">Iron</keyword>
<organism evidence="8 9">
    <name type="scientific">Candidatus Brevundimonas colombiensis</name>
    <dbReference type="NCBI Taxonomy" id="3121376"/>
    <lineage>
        <taxon>Bacteria</taxon>
        <taxon>Pseudomonadati</taxon>
        <taxon>Pseudomonadota</taxon>
        <taxon>Alphaproteobacteria</taxon>
        <taxon>Caulobacterales</taxon>
        <taxon>Caulobacteraceae</taxon>
        <taxon>Brevundimonas</taxon>
    </lineage>
</organism>
<dbReference type="Gene3D" id="3.10.20.30">
    <property type="match status" value="1"/>
</dbReference>
<evidence type="ECO:0000259" key="7">
    <source>
        <dbReference type="PROSITE" id="PS51085"/>
    </source>
</evidence>